<evidence type="ECO:0000259" key="2">
    <source>
        <dbReference type="PROSITE" id="PS50110"/>
    </source>
</evidence>
<dbReference type="InterPro" id="IPR011006">
    <property type="entry name" value="CheY-like_superfamily"/>
</dbReference>
<dbReference type="PANTHER" id="PTHR37299">
    <property type="entry name" value="TRANSCRIPTIONAL REGULATOR-RELATED"/>
    <property type="match status" value="1"/>
</dbReference>
<evidence type="ECO:0000256" key="1">
    <source>
        <dbReference type="PROSITE-ProRule" id="PRU00169"/>
    </source>
</evidence>
<dbReference type="Pfam" id="PF04397">
    <property type="entry name" value="LytTR"/>
    <property type="match status" value="1"/>
</dbReference>
<dbReference type="InterPro" id="IPR001789">
    <property type="entry name" value="Sig_transdc_resp-reg_receiver"/>
</dbReference>
<dbReference type="SMART" id="SM00850">
    <property type="entry name" value="LytTR"/>
    <property type="match status" value="1"/>
</dbReference>
<dbReference type="PROSITE" id="PS50110">
    <property type="entry name" value="RESPONSE_REGULATORY"/>
    <property type="match status" value="1"/>
</dbReference>
<keyword evidence="1" id="KW-0597">Phosphoprotein</keyword>
<dbReference type="Pfam" id="PF00072">
    <property type="entry name" value="Response_reg"/>
    <property type="match status" value="1"/>
</dbReference>
<sequence>MIRTVIVDDELHAREELELLLEEIGGFDIVASCANPIEAIKVVHLEKPELVFLDIQMPLLSGFELLSMIDEDIMPHVVFVTAYDEYALKAFEENALDYLLKPVEQERLGKTVDKIRRLIRQGARPSYETPAINRIPCICANRIKLVDPKEVEHVHSDLSGVHVTCAQGSFFTELTLKILEARTGLLRCHKQYLVNVEQIDEITLLENGAAEIKTRLGNRLPVSRRYLKSLKETLGL</sequence>
<keyword evidence="5" id="KW-1185">Reference proteome</keyword>
<proteinExistence type="predicted"/>
<evidence type="ECO:0000313" key="5">
    <source>
        <dbReference type="Proteomes" id="UP001319827"/>
    </source>
</evidence>
<accession>A0ABN6DZ38</accession>
<evidence type="ECO:0000259" key="3">
    <source>
        <dbReference type="PROSITE" id="PS50930"/>
    </source>
</evidence>
<dbReference type="Proteomes" id="UP001319827">
    <property type="component" value="Chromosome"/>
</dbReference>
<dbReference type="SUPFAM" id="SSF52172">
    <property type="entry name" value="CheY-like"/>
    <property type="match status" value="1"/>
</dbReference>
<protein>
    <submittedName>
        <fullName evidence="4">Response regulatory protein</fullName>
    </submittedName>
</protein>
<name>A0ABN6DZ38_9BACT</name>
<dbReference type="RefSeq" id="WP_221251917.1">
    <property type="nucleotide sequence ID" value="NZ_AP024355.1"/>
</dbReference>
<dbReference type="InterPro" id="IPR007492">
    <property type="entry name" value="LytTR_DNA-bd_dom"/>
</dbReference>
<evidence type="ECO:0000313" key="4">
    <source>
        <dbReference type="EMBL" id="BCR04459.1"/>
    </source>
</evidence>
<reference evidence="4 5" key="2">
    <citation type="journal article" date="2021" name="Int. J. Syst. Evol. Microbiol.">
        <title>Isolation and Polyphasic Characterization of Desulfuromonas versatilis sp. Nov., an Electrogenic Bacteria Capable of Versatile Metabolism Isolated from a Graphene Oxide-Reducing Enrichment Culture.</title>
        <authorList>
            <person name="Xie L."/>
            <person name="Yoshida N."/>
            <person name="Ishii S."/>
            <person name="Meng L."/>
        </authorList>
    </citation>
    <scope>NUCLEOTIDE SEQUENCE [LARGE SCALE GENOMIC DNA]</scope>
    <source>
        <strain evidence="4 5">NIT-T3</strain>
    </source>
</reference>
<dbReference type="Gene3D" id="2.40.50.1020">
    <property type="entry name" value="LytTr DNA-binding domain"/>
    <property type="match status" value="1"/>
</dbReference>
<feature type="domain" description="HTH LytTR-type" evidence="3">
    <location>
        <begin position="135"/>
        <end position="236"/>
    </location>
</feature>
<dbReference type="Gene3D" id="3.40.50.2300">
    <property type="match status" value="1"/>
</dbReference>
<feature type="domain" description="Response regulatory" evidence="2">
    <location>
        <begin position="3"/>
        <end position="116"/>
    </location>
</feature>
<dbReference type="PROSITE" id="PS50930">
    <property type="entry name" value="HTH_LYTTR"/>
    <property type="match status" value="1"/>
</dbReference>
<dbReference type="SMART" id="SM00448">
    <property type="entry name" value="REC"/>
    <property type="match status" value="1"/>
</dbReference>
<gene>
    <name evidence="4" type="ORF">DESUT3_15280</name>
</gene>
<organism evidence="4 5">
    <name type="scientific">Desulfuromonas versatilis</name>
    <dbReference type="NCBI Taxonomy" id="2802975"/>
    <lineage>
        <taxon>Bacteria</taxon>
        <taxon>Pseudomonadati</taxon>
        <taxon>Thermodesulfobacteriota</taxon>
        <taxon>Desulfuromonadia</taxon>
        <taxon>Desulfuromonadales</taxon>
        <taxon>Desulfuromonadaceae</taxon>
        <taxon>Desulfuromonas</taxon>
    </lineage>
</organism>
<dbReference type="EMBL" id="AP024355">
    <property type="protein sequence ID" value="BCR04459.1"/>
    <property type="molecule type" value="Genomic_DNA"/>
</dbReference>
<feature type="modified residue" description="4-aspartylphosphate" evidence="1">
    <location>
        <position position="54"/>
    </location>
</feature>
<dbReference type="PANTHER" id="PTHR37299:SF1">
    <property type="entry name" value="STAGE 0 SPORULATION PROTEIN A HOMOLOG"/>
    <property type="match status" value="1"/>
</dbReference>
<dbReference type="InterPro" id="IPR046947">
    <property type="entry name" value="LytR-like"/>
</dbReference>
<dbReference type="NCBIfam" id="NF008677">
    <property type="entry name" value="PRK11697.1"/>
    <property type="match status" value="1"/>
</dbReference>
<reference evidence="4 5" key="1">
    <citation type="journal article" date="2016" name="C (Basel)">
        <title>Selective Growth of and Electricity Production by Marine Exoelectrogenic Bacteria in Self-Aggregated Hydrogel of Microbially Reduced Graphene Oxide.</title>
        <authorList>
            <person name="Yoshida N."/>
            <person name="Goto Y."/>
            <person name="Miyata Y."/>
        </authorList>
    </citation>
    <scope>NUCLEOTIDE SEQUENCE [LARGE SCALE GENOMIC DNA]</scope>
    <source>
        <strain evidence="4 5">NIT-T3</strain>
    </source>
</reference>